<evidence type="ECO:0000313" key="2">
    <source>
        <dbReference type="Proteomes" id="UP000245202"/>
    </source>
</evidence>
<reference evidence="1 2" key="1">
    <citation type="submission" date="2017-08" db="EMBL/GenBank/DDBJ databases">
        <title>Substantial Increase in Enzyme Production by Combined Drug-Resistance Mutations in Paenibacillus agaridevorans.</title>
        <authorList>
            <person name="Tanaka Y."/>
            <person name="Funane K."/>
            <person name="Hosaka T."/>
            <person name="Shiwa Y."/>
            <person name="Fujita N."/>
            <person name="Miyazaki T."/>
            <person name="Yoshikawa H."/>
            <person name="Murakami K."/>
            <person name="Kasahara K."/>
            <person name="Inaoka T."/>
            <person name="Hiraga Y."/>
            <person name="Ochi K."/>
        </authorList>
    </citation>
    <scope>NUCLEOTIDE SEQUENCE [LARGE SCALE GENOMIC DNA]</scope>
    <source>
        <strain evidence="1 2">T-3040</strain>
    </source>
</reference>
<dbReference type="EMBL" id="BDQX01000054">
    <property type="protein sequence ID" value="GBG06832.1"/>
    <property type="molecule type" value="Genomic_DNA"/>
</dbReference>
<dbReference type="Proteomes" id="UP000245202">
    <property type="component" value="Unassembled WGS sequence"/>
</dbReference>
<dbReference type="AlphaFoldDB" id="A0A2R5EJP3"/>
<gene>
    <name evidence="1" type="ORF">PAT3040_01371</name>
</gene>
<sequence length="103" mass="11784">MEVEEFNLISITIGNNEWENRELHFKDAKLMLVTQYGDKLWYVDVAELDDAEVLDWLSQNENIRVTFDAVADNGERLQGAAYAHPNAAHRGLAIRGEGELRRP</sequence>
<name>A0A2R5EJP3_9BACL</name>
<proteinExistence type="predicted"/>
<comment type="caution">
    <text evidence="1">The sequence shown here is derived from an EMBL/GenBank/DDBJ whole genome shotgun (WGS) entry which is preliminary data.</text>
</comment>
<protein>
    <submittedName>
        <fullName evidence="1">Uncharacterized protein</fullName>
    </submittedName>
</protein>
<accession>A0A2R5EJP3</accession>
<organism evidence="1 2">
    <name type="scientific">Paenibacillus agaridevorans</name>
    <dbReference type="NCBI Taxonomy" id="171404"/>
    <lineage>
        <taxon>Bacteria</taxon>
        <taxon>Bacillati</taxon>
        <taxon>Bacillota</taxon>
        <taxon>Bacilli</taxon>
        <taxon>Bacillales</taxon>
        <taxon>Paenibacillaceae</taxon>
        <taxon>Paenibacillus</taxon>
    </lineage>
</organism>
<dbReference type="RefSeq" id="WP_108991990.1">
    <property type="nucleotide sequence ID" value="NZ_BDQX01000054.1"/>
</dbReference>
<keyword evidence="2" id="KW-1185">Reference proteome</keyword>
<evidence type="ECO:0000313" key="1">
    <source>
        <dbReference type="EMBL" id="GBG06832.1"/>
    </source>
</evidence>